<dbReference type="InterPro" id="IPR001941">
    <property type="entry name" value="PMOC"/>
</dbReference>
<dbReference type="PANTHER" id="PTHR11416:SF7">
    <property type="entry name" value="PRO-OPIOMELANOCORTIN"/>
    <property type="match status" value="1"/>
</dbReference>
<organism evidence="10 11">
    <name type="scientific">Channa striata</name>
    <name type="common">Snakehead murrel</name>
    <name type="synonym">Ophicephalus striatus</name>
    <dbReference type="NCBI Taxonomy" id="64152"/>
    <lineage>
        <taxon>Eukaryota</taxon>
        <taxon>Metazoa</taxon>
        <taxon>Chordata</taxon>
        <taxon>Craniata</taxon>
        <taxon>Vertebrata</taxon>
        <taxon>Euteleostomi</taxon>
        <taxon>Actinopterygii</taxon>
        <taxon>Neopterygii</taxon>
        <taxon>Teleostei</taxon>
        <taxon>Neoteleostei</taxon>
        <taxon>Acanthomorphata</taxon>
        <taxon>Anabantaria</taxon>
        <taxon>Anabantiformes</taxon>
        <taxon>Channoidei</taxon>
        <taxon>Channidae</taxon>
        <taxon>Channa</taxon>
    </lineage>
</organism>
<accession>A0AA88SYZ7</accession>
<evidence type="ECO:0000256" key="3">
    <source>
        <dbReference type="ARBA" id="ARBA00005832"/>
    </source>
</evidence>
<feature type="region of interest" description="Disordered" evidence="7">
    <location>
        <begin position="1"/>
        <end position="28"/>
    </location>
</feature>
<dbReference type="PANTHER" id="PTHR11416">
    <property type="entry name" value="PRO-OPIOMELANOCORTIN"/>
    <property type="match status" value="1"/>
</dbReference>
<keyword evidence="4" id="KW-0964">Secreted</keyword>
<evidence type="ECO:0000313" key="11">
    <source>
        <dbReference type="Proteomes" id="UP001187415"/>
    </source>
</evidence>
<feature type="domain" description="Pro-opiomelanocortin/corticotropin ACTH central region" evidence="9">
    <location>
        <begin position="181"/>
        <end position="199"/>
    </location>
</feature>
<dbReference type="Pfam" id="PF00976">
    <property type="entry name" value="ACTH_domain"/>
    <property type="match status" value="1"/>
</dbReference>
<feature type="transmembrane region" description="Helical" evidence="8">
    <location>
        <begin position="36"/>
        <end position="58"/>
    </location>
</feature>
<proteinExistence type="inferred from homology"/>
<dbReference type="AlphaFoldDB" id="A0AA88SYZ7"/>
<name>A0AA88SYZ7_CHASR</name>
<comment type="function">
    <text evidence="1">Stimulates the adrenal glands to release cortisol.</text>
</comment>
<evidence type="ECO:0000256" key="8">
    <source>
        <dbReference type="SAM" id="Phobius"/>
    </source>
</evidence>
<keyword evidence="5" id="KW-0165">Cleavage on pair of basic residues</keyword>
<evidence type="ECO:0000256" key="4">
    <source>
        <dbReference type="ARBA" id="ARBA00022525"/>
    </source>
</evidence>
<feature type="region of interest" description="Disordered" evidence="7">
    <location>
        <begin position="123"/>
        <end position="197"/>
    </location>
</feature>
<dbReference type="EMBL" id="JAUPFM010000003">
    <property type="protein sequence ID" value="KAK2856239.1"/>
    <property type="molecule type" value="Genomic_DNA"/>
</dbReference>
<keyword evidence="8" id="KW-0812">Transmembrane</keyword>
<protein>
    <recommendedName>
        <fullName evidence="9">Pro-opiomelanocortin/corticotropin ACTH central region domain-containing protein</fullName>
    </recommendedName>
</protein>
<evidence type="ECO:0000256" key="7">
    <source>
        <dbReference type="SAM" id="MobiDB-lite"/>
    </source>
</evidence>
<dbReference type="GO" id="GO:0005576">
    <property type="term" value="C:extracellular region"/>
    <property type="evidence" value="ECO:0007669"/>
    <property type="project" value="UniProtKB-SubCell"/>
</dbReference>
<evidence type="ECO:0000256" key="1">
    <source>
        <dbReference type="ARBA" id="ARBA00002965"/>
    </source>
</evidence>
<comment type="similarity">
    <text evidence="3">Belongs to the POMC family.</text>
</comment>
<evidence type="ECO:0000256" key="5">
    <source>
        <dbReference type="ARBA" id="ARBA00022685"/>
    </source>
</evidence>
<keyword evidence="6" id="KW-0372">Hormone</keyword>
<gene>
    <name evidence="10" type="ORF">Q5P01_004974</name>
</gene>
<dbReference type="GO" id="GO:0005184">
    <property type="term" value="F:neuropeptide hormone activity"/>
    <property type="evidence" value="ECO:0007669"/>
    <property type="project" value="TreeGrafter"/>
</dbReference>
<sequence length="245" mass="27079">MPGSWEKFSPFNGFPGATEGQREGERQKERLTKSGLKMVCLCWIIVVVMAYVCVPGFGSLCRDSYISNDLSSQGRILDCIHLCLSVMQNKLPELGALGLKVDRNDDLLLCITLATLAFKDKLSEPEGGDASEGSFPPLARRQLSEKAPRALTGDSPPNQRLKRMKVSLKTSGPVSHQDRKDGTYQMSHFRWGGPPASKRSDAFVKPWEREPQGPLVSVFRNIIVKDVQRVMGQMGGRDEEEGGLV</sequence>
<evidence type="ECO:0000313" key="10">
    <source>
        <dbReference type="EMBL" id="KAK2856239.1"/>
    </source>
</evidence>
<keyword evidence="8" id="KW-1133">Transmembrane helix</keyword>
<dbReference type="InterPro" id="IPR050878">
    <property type="entry name" value="POMC-derived_peptides"/>
</dbReference>
<dbReference type="PRINTS" id="PR00383">
    <property type="entry name" value="MELANOCORTIN"/>
</dbReference>
<evidence type="ECO:0000259" key="9">
    <source>
        <dbReference type="Pfam" id="PF00976"/>
    </source>
</evidence>
<comment type="subcellular location">
    <subcellularLocation>
        <location evidence="2">Secreted</location>
    </subcellularLocation>
</comment>
<evidence type="ECO:0000256" key="6">
    <source>
        <dbReference type="ARBA" id="ARBA00022702"/>
    </source>
</evidence>
<dbReference type="InterPro" id="IPR013531">
    <property type="entry name" value="Mcrtin_ACTH_cent"/>
</dbReference>
<evidence type="ECO:0000256" key="2">
    <source>
        <dbReference type="ARBA" id="ARBA00004613"/>
    </source>
</evidence>
<keyword evidence="8" id="KW-0472">Membrane</keyword>
<dbReference type="Proteomes" id="UP001187415">
    <property type="component" value="Unassembled WGS sequence"/>
</dbReference>
<reference evidence="10" key="1">
    <citation type="submission" date="2023-07" db="EMBL/GenBank/DDBJ databases">
        <title>Chromosome-level Genome Assembly of Striped Snakehead (Channa striata).</title>
        <authorList>
            <person name="Liu H."/>
        </authorList>
    </citation>
    <scope>NUCLEOTIDE SEQUENCE</scope>
    <source>
        <strain evidence="10">Gz</strain>
        <tissue evidence="10">Muscle</tissue>
    </source>
</reference>
<comment type="caution">
    <text evidence="10">The sequence shown here is derived from an EMBL/GenBank/DDBJ whole genome shotgun (WGS) entry which is preliminary data.</text>
</comment>
<dbReference type="GO" id="GO:0007218">
    <property type="term" value="P:neuropeptide signaling pathway"/>
    <property type="evidence" value="ECO:0007669"/>
    <property type="project" value="TreeGrafter"/>
</dbReference>
<keyword evidence="11" id="KW-1185">Reference proteome</keyword>